<dbReference type="InterPro" id="IPR001789">
    <property type="entry name" value="Sig_transdc_resp-reg_receiver"/>
</dbReference>
<keyword evidence="7" id="KW-0808">Transferase</keyword>
<evidence type="ECO:0000259" key="19">
    <source>
        <dbReference type="PROSITE" id="PS50110"/>
    </source>
</evidence>
<dbReference type="InterPro" id="IPR003661">
    <property type="entry name" value="HisK_dim/P_dom"/>
</dbReference>
<dbReference type="SUPFAM" id="SSF53850">
    <property type="entry name" value="Periplasmic binding protein-like II"/>
    <property type="match status" value="1"/>
</dbReference>
<reference evidence="22" key="1">
    <citation type="submission" date="2006-12" db="EMBL/GenBank/DDBJ databases">
        <title>Complete sequence of Halorhodospira halophila SL1.</title>
        <authorList>
            <consortium name="US DOE Joint Genome Institute"/>
            <person name="Copeland A."/>
            <person name="Lucas S."/>
            <person name="Lapidus A."/>
            <person name="Barry K."/>
            <person name="Detter J.C."/>
            <person name="Glavina del Rio T."/>
            <person name="Hammon N."/>
            <person name="Israni S."/>
            <person name="Dalin E."/>
            <person name="Tice H."/>
            <person name="Pitluck S."/>
            <person name="Saunders E."/>
            <person name="Brettin T."/>
            <person name="Bruce D."/>
            <person name="Han C."/>
            <person name="Tapia R."/>
            <person name="Schmutz J."/>
            <person name="Larimer F."/>
            <person name="Land M."/>
            <person name="Hauser L."/>
            <person name="Kyrpides N."/>
            <person name="Mikhailova N."/>
            <person name="Hoff W."/>
            <person name="Richardson P."/>
        </authorList>
    </citation>
    <scope>NUCLEOTIDE SEQUENCE [LARGE SCALE GENOMIC DNA]</scope>
    <source>
        <strain evidence="22">DSM 244 / SL1</strain>
    </source>
</reference>
<keyword evidence="22" id="KW-1185">Reference proteome</keyword>
<proteinExistence type="predicted"/>
<keyword evidence="10 21" id="KW-0418">Kinase</keyword>
<evidence type="ECO:0000256" key="6">
    <source>
        <dbReference type="ARBA" id="ARBA00022553"/>
    </source>
</evidence>
<dbReference type="SUPFAM" id="SSF47226">
    <property type="entry name" value="Histidine-containing phosphotransfer domain, HPT domain"/>
    <property type="match status" value="1"/>
</dbReference>
<dbReference type="Pfam" id="PF01627">
    <property type="entry name" value="Hpt"/>
    <property type="match status" value="1"/>
</dbReference>
<dbReference type="Gene3D" id="3.30.565.10">
    <property type="entry name" value="Histidine kinase-like ATPase, C-terminal domain"/>
    <property type="match status" value="1"/>
</dbReference>
<evidence type="ECO:0000256" key="1">
    <source>
        <dbReference type="ARBA" id="ARBA00000085"/>
    </source>
</evidence>
<evidence type="ECO:0000256" key="17">
    <source>
        <dbReference type="SAM" id="Coils"/>
    </source>
</evidence>
<keyword evidence="9" id="KW-0547">Nucleotide-binding</keyword>
<dbReference type="Pfam" id="PF12974">
    <property type="entry name" value="Phosphonate-bd"/>
    <property type="match status" value="1"/>
</dbReference>
<dbReference type="HOGENOM" id="CLU_307125_0_0_6"/>
<dbReference type="Pfam" id="PF00512">
    <property type="entry name" value="HisKA"/>
    <property type="match status" value="1"/>
</dbReference>
<keyword evidence="13" id="KW-0902">Two-component regulatory system</keyword>
<evidence type="ECO:0000256" key="7">
    <source>
        <dbReference type="ARBA" id="ARBA00022679"/>
    </source>
</evidence>
<name>A1WZ03_HALHL</name>
<dbReference type="SMART" id="SM00387">
    <property type="entry name" value="HATPase_c"/>
    <property type="match status" value="1"/>
</dbReference>
<dbReference type="eggNOG" id="COG5002">
    <property type="taxonomic scope" value="Bacteria"/>
</dbReference>
<evidence type="ECO:0000313" key="22">
    <source>
        <dbReference type="Proteomes" id="UP000000647"/>
    </source>
</evidence>
<keyword evidence="4" id="KW-1003">Cell membrane</keyword>
<evidence type="ECO:0000256" key="2">
    <source>
        <dbReference type="ARBA" id="ARBA00004429"/>
    </source>
</evidence>
<dbReference type="Gene3D" id="3.40.50.2300">
    <property type="match status" value="1"/>
</dbReference>
<evidence type="ECO:0000256" key="14">
    <source>
        <dbReference type="ARBA" id="ARBA00023136"/>
    </source>
</evidence>
<dbReference type="FunFam" id="1.10.287.130:FF:000003">
    <property type="entry name" value="Histidine kinase"/>
    <property type="match status" value="1"/>
</dbReference>
<dbReference type="SMART" id="SM00448">
    <property type="entry name" value="REC"/>
    <property type="match status" value="1"/>
</dbReference>
<evidence type="ECO:0000256" key="16">
    <source>
        <dbReference type="PROSITE-ProRule" id="PRU00169"/>
    </source>
</evidence>
<evidence type="ECO:0000259" key="20">
    <source>
        <dbReference type="PROSITE" id="PS50894"/>
    </source>
</evidence>
<dbReference type="GO" id="GO:0000155">
    <property type="term" value="F:phosphorelay sensor kinase activity"/>
    <property type="evidence" value="ECO:0007669"/>
    <property type="project" value="InterPro"/>
</dbReference>
<dbReference type="SUPFAM" id="SSF55874">
    <property type="entry name" value="ATPase domain of HSP90 chaperone/DNA topoisomerase II/histidine kinase"/>
    <property type="match status" value="1"/>
</dbReference>
<dbReference type="Pfam" id="PF02518">
    <property type="entry name" value="HATPase_c"/>
    <property type="match status" value="1"/>
</dbReference>
<dbReference type="GO" id="GO:0005886">
    <property type="term" value="C:plasma membrane"/>
    <property type="evidence" value="ECO:0007669"/>
    <property type="project" value="UniProtKB-SubCell"/>
</dbReference>
<evidence type="ECO:0000256" key="4">
    <source>
        <dbReference type="ARBA" id="ARBA00022475"/>
    </source>
</evidence>
<dbReference type="GO" id="GO:0005524">
    <property type="term" value="F:ATP binding"/>
    <property type="evidence" value="ECO:0007669"/>
    <property type="project" value="UniProtKB-KW"/>
</dbReference>
<dbReference type="EC" id="2.7.13.3" evidence="3"/>
<evidence type="ECO:0000256" key="12">
    <source>
        <dbReference type="ARBA" id="ARBA00022989"/>
    </source>
</evidence>
<dbReference type="Gene3D" id="1.20.120.160">
    <property type="entry name" value="HPT domain"/>
    <property type="match status" value="1"/>
</dbReference>
<dbReference type="eggNOG" id="COG3221">
    <property type="taxonomic scope" value="Bacteria"/>
</dbReference>
<keyword evidence="6 16" id="KW-0597">Phosphoprotein</keyword>
<dbReference type="InterPro" id="IPR008207">
    <property type="entry name" value="Sig_transdc_His_kin_Hpt_dom"/>
</dbReference>
<dbReference type="CDD" id="cd00088">
    <property type="entry name" value="HPT"/>
    <property type="match status" value="1"/>
</dbReference>
<evidence type="ECO:0000256" key="3">
    <source>
        <dbReference type="ARBA" id="ARBA00012438"/>
    </source>
</evidence>
<dbReference type="PROSITE" id="PS50109">
    <property type="entry name" value="HIS_KIN"/>
    <property type="match status" value="1"/>
</dbReference>
<dbReference type="AlphaFoldDB" id="A1WZ03"/>
<keyword evidence="8" id="KW-0812">Transmembrane</keyword>
<dbReference type="Gene3D" id="1.10.287.130">
    <property type="match status" value="1"/>
</dbReference>
<feature type="modified residue" description="4-aspartylphosphate" evidence="16">
    <location>
        <position position="736"/>
    </location>
</feature>
<feature type="domain" description="Histidine kinase" evidence="18">
    <location>
        <begin position="398"/>
        <end position="621"/>
    </location>
</feature>
<evidence type="ECO:0000256" key="9">
    <source>
        <dbReference type="ARBA" id="ARBA00022741"/>
    </source>
</evidence>
<feature type="domain" description="Response regulatory" evidence="19">
    <location>
        <begin position="687"/>
        <end position="801"/>
    </location>
</feature>
<evidence type="ECO:0000313" key="21">
    <source>
        <dbReference type="EMBL" id="ABM62915.1"/>
    </source>
</evidence>
<evidence type="ECO:0000256" key="8">
    <source>
        <dbReference type="ARBA" id="ARBA00022692"/>
    </source>
</evidence>
<dbReference type="CDD" id="cd16922">
    <property type="entry name" value="HATPase_EvgS-ArcB-TorS-like"/>
    <property type="match status" value="1"/>
</dbReference>
<feature type="domain" description="HPt" evidence="20">
    <location>
        <begin position="853"/>
        <end position="948"/>
    </location>
</feature>
<feature type="modified residue" description="Phosphohistidine" evidence="15">
    <location>
        <position position="895"/>
    </location>
</feature>
<keyword evidence="12" id="KW-1133">Transmembrane helix</keyword>
<dbReference type="PROSITE" id="PS50894">
    <property type="entry name" value="HPT"/>
    <property type="match status" value="1"/>
</dbReference>
<dbReference type="FunFam" id="3.30.565.10:FF:000010">
    <property type="entry name" value="Sensor histidine kinase RcsC"/>
    <property type="match status" value="1"/>
</dbReference>
<evidence type="ECO:0000256" key="10">
    <source>
        <dbReference type="ARBA" id="ARBA00022777"/>
    </source>
</evidence>
<reference evidence="21 22" key="2">
    <citation type="journal article" date="2013" name="Stand. Genomic Sci.">
        <title>Complete genome sequence of Halorhodospira halophila SL1.</title>
        <authorList>
            <person name="Challacombe J.F."/>
            <person name="Majid S."/>
            <person name="Deole R."/>
            <person name="Brettin T.S."/>
            <person name="Bruce D."/>
            <person name="Delano S.F."/>
            <person name="Detter J.C."/>
            <person name="Gleasner C.D."/>
            <person name="Han C.S."/>
            <person name="Misra M."/>
            <person name="Reitenga K.G."/>
            <person name="Mikhailova N."/>
            <person name="Woyke T."/>
            <person name="Pitluck S."/>
            <person name="Nolan M."/>
            <person name="Land M.L."/>
            <person name="Saunders E."/>
            <person name="Tapia R."/>
            <person name="Lapidus A."/>
            <person name="Ivanova N."/>
            <person name="Hoff W.D."/>
        </authorList>
    </citation>
    <scope>NUCLEOTIDE SEQUENCE [LARGE SCALE GENOMIC DNA]</scope>
    <source>
        <strain evidence="22">DSM 244 / SL1</strain>
    </source>
</reference>
<dbReference type="CDD" id="cd17546">
    <property type="entry name" value="REC_hyHK_CKI1_RcsC-like"/>
    <property type="match status" value="1"/>
</dbReference>
<comment type="subcellular location">
    <subcellularLocation>
        <location evidence="2">Cell inner membrane</location>
        <topology evidence="2">Multi-pass membrane protein</topology>
    </subcellularLocation>
</comment>
<dbReference type="STRING" id="349124.Hhal_2151"/>
<evidence type="ECO:0000259" key="18">
    <source>
        <dbReference type="PROSITE" id="PS50109"/>
    </source>
</evidence>
<dbReference type="PROSITE" id="PS50110">
    <property type="entry name" value="RESPONSE_REGULATORY"/>
    <property type="match status" value="1"/>
</dbReference>
<dbReference type="eggNOG" id="COG0784">
    <property type="taxonomic scope" value="Bacteria"/>
</dbReference>
<feature type="coiled-coil region" evidence="17">
    <location>
        <begin position="371"/>
        <end position="398"/>
    </location>
</feature>
<dbReference type="KEGG" id="hha:Hhal_2151"/>
<dbReference type="InterPro" id="IPR003594">
    <property type="entry name" value="HATPase_dom"/>
</dbReference>
<dbReference type="eggNOG" id="COG2198">
    <property type="taxonomic scope" value="Bacteria"/>
</dbReference>
<comment type="catalytic activity">
    <reaction evidence="1">
        <text>ATP + protein L-histidine = ADP + protein N-phospho-L-histidine.</text>
        <dbReference type="EC" id="2.7.13.3"/>
    </reaction>
</comment>
<protein>
    <recommendedName>
        <fullName evidence="3">histidine kinase</fullName>
        <ecNumber evidence="3">2.7.13.3</ecNumber>
    </recommendedName>
</protein>
<organism evidence="21 22">
    <name type="scientific">Halorhodospira halophila (strain DSM 244 / SL1)</name>
    <name type="common">Ectothiorhodospira halophila (strain DSM 244 / SL1)</name>
    <dbReference type="NCBI Taxonomy" id="349124"/>
    <lineage>
        <taxon>Bacteria</taxon>
        <taxon>Pseudomonadati</taxon>
        <taxon>Pseudomonadota</taxon>
        <taxon>Gammaproteobacteria</taxon>
        <taxon>Chromatiales</taxon>
        <taxon>Ectothiorhodospiraceae</taxon>
        <taxon>Halorhodospira</taxon>
    </lineage>
</organism>
<dbReference type="Gene3D" id="3.40.190.10">
    <property type="entry name" value="Periplasmic binding protein-like II"/>
    <property type="match status" value="2"/>
</dbReference>
<keyword evidence="17" id="KW-0175">Coiled coil</keyword>
<dbReference type="InterPro" id="IPR004358">
    <property type="entry name" value="Sig_transdc_His_kin-like_C"/>
</dbReference>
<accession>A1WZ03</accession>
<dbReference type="PRINTS" id="PR00344">
    <property type="entry name" value="BCTRLSENSOR"/>
</dbReference>
<dbReference type="InterPro" id="IPR036097">
    <property type="entry name" value="HisK_dim/P_sf"/>
</dbReference>
<keyword evidence="11" id="KW-0067">ATP-binding</keyword>
<dbReference type="SUPFAM" id="SSF52172">
    <property type="entry name" value="CheY-like"/>
    <property type="match status" value="1"/>
</dbReference>
<dbReference type="InterPro" id="IPR005467">
    <property type="entry name" value="His_kinase_dom"/>
</dbReference>
<dbReference type="EMBL" id="CP000544">
    <property type="protein sequence ID" value="ABM62915.1"/>
    <property type="molecule type" value="Genomic_DNA"/>
</dbReference>
<dbReference type="InterPro" id="IPR011006">
    <property type="entry name" value="CheY-like_superfamily"/>
</dbReference>
<dbReference type="InterPro" id="IPR036890">
    <property type="entry name" value="HATPase_C_sf"/>
</dbReference>
<keyword evidence="5" id="KW-0997">Cell inner membrane</keyword>
<dbReference type="OrthoDB" id="9792854at2"/>
<sequence>MNNHASHPSGRLSRRWLRGRPHQRVRHHLQWPVIPAGRWLGRAAVLLGGVLFVVSAHAERSVTLGILSFESREVAEERWQPLVEYLDGEIDDVQIEGAIAGYAELDGLLENEQLDFLLTNPMHYVRLRDQYALSGALATLVPERQGERLRSFGGVAFTRAEHPEVSGWGDVPDHTVAAVHEDSLGGYQAQAMELKRRDLSMPTGDAIHFTGMPHRQVVDRVMGGEADIGFVRISVLERLWEEGELARDAVRIIGEQAYAGFPFVASTALYPEWPLVHLEEAEGQQSSIGREMTTALLRLGPDHPASRAAGIAGFSVPMDYEPVEELARALRLPPYDAPRALSRDELWDLYRTPLVAVSTALLVFAAMAFGLMVTNRRLKRARQQAEQATRAKSEFLANMSHEIRTPMNAVVGLSQLLLDTELNERQLDYLKKIQRSSRMLLGIINDILDFSRIESGQLELDTGPFDLGEVIDHLATLFSEAAREKEIELIYAIQPELPRMLVGDSLRITQVLTNLLSNAIKFTPRGGTVELEVREEAGAGSAAANIRFQVRDSGIGMDAEQLERVFQPFVQADASTTRRYGGTGLGLGIGRRLVERMGGDLEVTSQPGQGSTFFFTLQLPIGEVQGSAPAYPATRSRRGPLDVCHLETHEAHSGEVAIGQARAEPGEKAADCPKPSPSRVPDLTGFSILLVEDDAVNQEVATQFLEKTGARVRVAENGMAALDAVDDAEPDLILMDLQMPLMDGFEASRRLLETGCSRTIIALSAAVLDEDRRRAEAAGMRGLIAKPMEQEVLYATLMAELKPAAGAIRRPAQTQGAAAEPQQTHTDAAAPATLPAELPGFDRARGLEIVGGDQSTYARLLQLFKSQLPDYHASLIEPLRTDSVPDRQGLHRIAHTLKGSAASVCAVELGERASQVEAALKHDEAVSETQIDALEQALKEAEQVLRERMAPPPGGPLPFDERL</sequence>
<gene>
    <name evidence="21" type="ordered locus">Hhal_2151</name>
</gene>
<dbReference type="SMART" id="SM00388">
    <property type="entry name" value="HisKA"/>
    <property type="match status" value="1"/>
</dbReference>
<dbReference type="Proteomes" id="UP000000647">
    <property type="component" value="Chromosome"/>
</dbReference>
<evidence type="ECO:0000256" key="11">
    <source>
        <dbReference type="ARBA" id="ARBA00022840"/>
    </source>
</evidence>
<dbReference type="SUPFAM" id="SSF47384">
    <property type="entry name" value="Homodimeric domain of signal transducing histidine kinase"/>
    <property type="match status" value="1"/>
</dbReference>
<keyword evidence="14" id="KW-0472">Membrane</keyword>
<dbReference type="CDD" id="cd00082">
    <property type="entry name" value="HisKA"/>
    <property type="match status" value="1"/>
</dbReference>
<evidence type="ECO:0000256" key="15">
    <source>
        <dbReference type="PROSITE-ProRule" id="PRU00110"/>
    </source>
</evidence>
<dbReference type="PANTHER" id="PTHR43047">
    <property type="entry name" value="TWO-COMPONENT HISTIDINE PROTEIN KINASE"/>
    <property type="match status" value="1"/>
</dbReference>
<evidence type="ECO:0000256" key="5">
    <source>
        <dbReference type="ARBA" id="ARBA00022519"/>
    </source>
</evidence>
<evidence type="ECO:0000256" key="13">
    <source>
        <dbReference type="ARBA" id="ARBA00023012"/>
    </source>
</evidence>
<dbReference type="InterPro" id="IPR036641">
    <property type="entry name" value="HPT_dom_sf"/>
</dbReference>
<dbReference type="PANTHER" id="PTHR43047:SF64">
    <property type="entry name" value="HISTIDINE KINASE CONTAINING CHEY-HOMOLOGOUS RECEIVER DOMAIN AND PAS DOMAIN-RELATED"/>
    <property type="match status" value="1"/>
</dbReference>
<dbReference type="Pfam" id="PF00072">
    <property type="entry name" value="Response_reg"/>
    <property type="match status" value="1"/>
</dbReference>